<proteinExistence type="inferred from homology"/>
<dbReference type="GO" id="GO:0022857">
    <property type="term" value="F:transmembrane transporter activity"/>
    <property type="evidence" value="ECO:0007669"/>
    <property type="project" value="UniProtKB-UniRule"/>
</dbReference>
<dbReference type="InterPro" id="IPR055348">
    <property type="entry name" value="DctQ"/>
</dbReference>
<comment type="function">
    <text evidence="9">Part of the tripartite ATP-independent periplasmic (TRAP) transport system.</text>
</comment>
<feature type="transmembrane region" description="Helical" evidence="9">
    <location>
        <begin position="139"/>
        <end position="158"/>
    </location>
</feature>
<evidence type="ECO:0000256" key="8">
    <source>
        <dbReference type="ARBA" id="ARBA00038436"/>
    </source>
</evidence>
<evidence type="ECO:0000259" key="10">
    <source>
        <dbReference type="Pfam" id="PF04290"/>
    </source>
</evidence>
<keyword evidence="4 9" id="KW-0997">Cell inner membrane</keyword>
<dbReference type="Pfam" id="PF04290">
    <property type="entry name" value="DctQ"/>
    <property type="match status" value="1"/>
</dbReference>
<keyword evidence="7 9" id="KW-0472">Membrane</keyword>
<dbReference type="GO" id="GO:0015740">
    <property type="term" value="P:C4-dicarboxylate transport"/>
    <property type="evidence" value="ECO:0007669"/>
    <property type="project" value="TreeGrafter"/>
</dbReference>
<feature type="transmembrane region" description="Helical" evidence="9">
    <location>
        <begin position="96"/>
        <end position="119"/>
    </location>
</feature>
<reference evidence="11 12" key="1">
    <citation type="submission" date="2018-04" db="EMBL/GenBank/DDBJ databases">
        <title>Pelagivirga bohaiensis gen. nov., sp. nov., a bacterium isolated from the Bohai Sea.</title>
        <authorList>
            <person name="Ji X."/>
        </authorList>
    </citation>
    <scope>NUCLEOTIDE SEQUENCE [LARGE SCALE GENOMIC DNA]</scope>
    <source>
        <strain evidence="11 12">BH-SD19</strain>
    </source>
</reference>
<comment type="subunit">
    <text evidence="9">The complex comprises the extracytoplasmic solute receptor protein and the two transmembrane proteins.</text>
</comment>
<evidence type="ECO:0000256" key="3">
    <source>
        <dbReference type="ARBA" id="ARBA00022475"/>
    </source>
</evidence>
<dbReference type="OrthoDB" id="9797534at2"/>
<evidence type="ECO:0000256" key="5">
    <source>
        <dbReference type="ARBA" id="ARBA00022692"/>
    </source>
</evidence>
<dbReference type="RefSeq" id="WP_108692602.1">
    <property type="nucleotide sequence ID" value="NZ_QCYH01000007.1"/>
</dbReference>
<dbReference type="Proteomes" id="UP000244446">
    <property type="component" value="Unassembled WGS sequence"/>
</dbReference>
<evidence type="ECO:0000256" key="2">
    <source>
        <dbReference type="ARBA" id="ARBA00022448"/>
    </source>
</evidence>
<keyword evidence="6 9" id="KW-1133">Transmembrane helix</keyword>
<comment type="caution">
    <text evidence="11">The sequence shown here is derived from an EMBL/GenBank/DDBJ whole genome shotgun (WGS) entry which is preliminary data.</text>
</comment>
<gene>
    <name evidence="11" type="ORF">DC366_12710</name>
</gene>
<dbReference type="PANTHER" id="PTHR35011:SF10">
    <property type="entry name" value="TRAP TRANSPORTER SMALL PERMEASE PROTEIN"/>
    <property type="match status" value="1"/>
</dbReference>
<accession>A0A2T7G566</accession>
<evidence type="ECO:0000256" key="6">
    <source>
        <dbReference type="ARBA" id="ARBA00022989"/>
    </source>
</evidence>
<comment type="subcellular location">
    <subcellularLocation>
        <location evidence="1 9">Cell inner membrane</location>
        <topology evidence="1 9">Multi-pass membrane protein</topology>
    </subcellularLocation>
</comment>
<keyword evidence="5 9" id="KW-0812">Transmembrane</keyword>
<dbReference type="AlphaFoldDB" id="A0A2T7G566"/>
<keyword evidence="3" id="KW-1003">Cell membrane</keyword>
<name>A0A2T7G566_9RHOB</name>
<evidence type="ECO:0000313" key="11">
    <source>
        <dbReference type="EMBL" id="PVA09555.1"/>
    </source>
</evidence>
<keyword evidence="12" id="KW-1185">Reference proteome</keyword>
<evidence type="ECO:0000313" key="12">
    <source>
        <dbReference type="Proteomes" id="UP000244446"/>
    </source>
</evidence>
<dbReference type="InterPro" id="IPR007387">
    <property type="entry name" value="TRAP_DctQ"/>
</dbReference>
<dbReference type="EMBL" id="QCYH01000007">
    <property type="protein sequence ID" value="PVA09555.1"/>
    <property type="molecule type" value="Genomic_DNA"/>
</dbReference>
<evidence type="ECO:0000256" key="4">
    <source>
        <dbReference type="ARBA" id="ARBA00022519"/>
    </source>
</evidence>
<sequence>MRRFINRVHDGALALAAAFFAAIAVLVLVQIAGRLIDRAARALDMAPPGLTIPSLAEIGGFLFISAVFLGMAGTLRAGGHVRVTLLIGAMPPGPARWLGALVAAGGTALAAFATWSSLLQTWDSYAFGTVSFGMVKVPLWWPQGAMTLGLGLLALALVQATWQLIMGHQPDFDLAETEMAETGREEPR</sequence>
<protein>
    <recommendedName>
        <fullName evidence="9">TRAP transporter small permease protein</fullName>
    </recommendedName>
</protein>
<dbReference type="GO" id="GO:0005886">
    <property type="term" value="C:plasma membrane"/>
    <property type="evidence" value="ECO:0007669"/>
    <property type="project" value="UniProtKB-SubCell"/>
</dbReference>
<evidence type="ECO:0000256" key="7">
    <source>
        <dbReference type="ARBA" id="ARBA00023136"/>
    </source>
</evidence>
<feature type="transmembrane region" description="Helical" evidence="9">
    <location>
        <begin position="52"/>
        <end position="75"/>
    </location>
</feature>
<organism evidence="11 12">
    <name type="scientific">Pelagivirga sediminicola</name>
    <dbReference type="NCBI Taxonomy" id="2170575"/>
    <lineage>
        <taxon>Bacteria</taxon>
        <taxon>Pseudomonadati</taxon>
        <taxon>Pseudomonadota</taxon>
        <taxon>Alphaproteobacteria</taxon>
        <taxon>Rhodobacterales</taxon>
        <taxon>Paracoccaceae</taxon>
        <taxon>Pelagivirga</taxon>
    </lineage>
</organism>
<evidence type="ECO:0000256" key="1">
    <source>
        <dbReference type="ARBA" id="ARBA00004429"/>
    </source>
</evidence>
<feature type="domain" description="Tripartite ATP-independent periplasmic transporters DctQ component" evidence="10">
    <location>
        <begin position="51"/>
        <end position="165"/>
    </location>
</feature>
<feature type="transmembrane region" description="Helical" evidence="9">
    <location>
        <begin position="12"/>
        <end position="32"/>
    </location>
</feature>
<dbReference type="PANTHER" id="PTHR35011">
    <property type="entry name" value="2,3-DIKETO-L-GULONATE TRAP TRANSPORTER SMALL PERMEASE PROTEIN YIAM"/>
    <property type="match status" value="1"/>
</dbReference>
<comment type="similarity">
    <text evidence="8 9">Belongs to the TRAP transporter small permease family.</text>
</comment>
<evidence type="ECO:0000256" key="9">
    <source>
        <dbReference type="RuleBase" id="RU369079"/>
    </source>
</evidence>
<keyword evidence="2 9" id="KW-0813">Transport</keyword>